<evidence type="ECO:0000256" key="3">
    <source>
        <dbReference type="ARBA" id="ARBA00022692"/>
    </source>
</evidence>
<dbReference type="PANTHER" id="PTHR30294:SF29">
    <property type="entry name" value="MULTIDRUG ABC TRANSPORTER PERMEASE YBHS-RELATED"/>
    <property type="match status" value="1"/>
</dbReference>
<comment type="subcellular location">
    <subcellularLocation>
        <location evidence="1">Cell membrane</location>
        <topology evidence="1">Multi-pass membrane protein</topology>
    </subcellularLocation>
</comment>
<evidence type="ECO:0000256" key="6">
    <source>
        <dbReference type="SAM" id="Phobius"/>
    </source>
</evidence>
<feature type="transmembrane region" description="Helical" evidence="6">
    <location>
        <begin position="112"/>
        <end position="140"/>
    </location>
</feature>
<feature type="transmembrane region" description="Helical" evidence="6">
    <location>
        <begin position="71"/>
        <end position="91"/>
    </location>
</feature>
<keyword evidence="3 6" id="KW-0812">Transmembrane</keyword>
<feature type="transmembrane region" description="Helical" evidence="6">
    <location>
        <begin position="146"/>
        <end position="166"/>
    </location>
</feature>
<keyword evidence="8" id="KW-1185">Reference proteome</keyword>
<dbReference type="RefSeq" id="WP_282011927.1">
    <property type="nucleotide sequence ID" value="NZ_OX336137.1"/>
</dbReference>
<accession>A0ABM9HG88</accession>
<evidence type="ECO:0000256" key="5">
    <source>
        <dbReference type="ARBA" id="ARBA00023136"/>
    </source>
</evidence>
<feature type="transmembrane region" description="Helical" evidence="6">
    <location>
        <begin position="231"/>
        <end position="249"/>
    </location>
</feature>
<organism evidence="7 8">
    <name type="scientific">Nitrospina watsonii</name>
    <dbReference type="NCBI Taxonomy" id="1323948"/>
    <lineage>
        <taxon>Bacteria</taxon>
        <taxon>Pseudomonadati</taxon>
        <taxon>Nitrospinota/Tectimicrobiota group</taxon>
        <taxon>Nitrospinota</taxon>
        <taxon>Nitrospinia</taxon>
        <taxon>Nitrospinales</taxon>
        <taxon>Nitrospinaceae</taxon>
        <taxon>Nitrospina</taxon>
    </lineage>
</organism>
<evidence type="ECO:0000313" key="7">
    <source>
        <dbReference type="EMBL" id="CAI2719070.1"/>
    </source>
</evidence>
<keyword evidence="5 6" id="KW-0472">Membrane</keyword>
<protein>
    <recommendedName>
        <fullName evidence="9">ABC transporter permease</fullName>
    </recommendedName>
</protein>
<dbReference type="Proteomes" id="UP001157733">
    <property type="component" value="Chromosome"/>
</dbReference>
<evidence type="ECO:0000256" key="2">
    <source>
        <dbReference type="ARBA" id="ARBA00022475"/>
    </source>
</evidence>
<dbReference type="PANTHER" id="PTHR30294">
    <property type="entry name" value="MEMBRANE COMPONENT OF ABC TRANSPORTER YHHJ-RELATED"/>
    <property type="match status" value="1"/>
</dbReference>
<gene>
    <name evidence="7" type="ORF">NSPWAT_2214</name>
</gene>
<name>A0ABM9HG88_9BACT</name>
<evidence type="ECO:0000256" key="4">
    <source>
        <dbReference type="ARBA" id="ARBA00022989"/>
    </source>
</evidence>
<evidence type="ECO:0008006" key="9">
    <source>
        <dbReference type="Google" id="ProtNLM"/>
    </source>
</evidence>
<evidence type="ECO:0000256" key="1">
    <source>
        <dbReference type="ARBA" id="ARBA00004651"/>
    </source>
</evidence>
<evidence type="ECO:0000313" key="8">
    <source>
        <dbReference type="Proteomes" id="UP001157733"/>
    </source>
</evidence>
<dbReference type="EMBL" id="OX336137">
    <property type="protein sequence ID" value="CAI2719070.1"/>
    <property type="molecule type" value="Genomic_DNA"/>
</dbReference>
<dbReference type="Pfam" id="PF12679">
    <property type="entry name" value="ABC2_membrane_2"/>
    <property type="match status" value="1"/>
</dbReference>
<keyword evidence="4 6" id="KW-1133">Transmembrane helix</keyword>
<dbReference type="InterPro" id="IPR051449">
    <property type="entry name" value="ABC-2_transporter_component"/>
</dbReference>
<keyword evidence="2" id="KW-1003">Cell membrane</keyword>
<sequence length="255" mass="28574">MKQALWIAKRELGAFFFSPVFYVVTTVFLFIYSYMFFSILNFFSFQSFQAAQIQQMGQTLNVNQFVIEPSLSNMAVTLLFIIPLITMRAFAEEKKNKTFPLLLSSPVHMREIIAGKFLGCLGVVAVMLLLSSYSMILVVWLGTPEIGPIFSGYLGVLLMASCYIALGIFASSVTDNQIVAAVISFGFILFMWIIGWAAQAASPALGEFLNYISLVGHMESFLKGVIDSSDVIYYLSFIAFGLFLTYRVVESRRWS</sequence>
<feature type="transmembrane region" description="Helical" evidence="6">
    <location>
        <begin position="178"/>
        <end position="198"/>
    </location>
</feature>
<proteinExistence type="predicted"/>
<feature type="transmembrane region" description="Helical" evidence="6">
    <location>
        <begin position="12"/>
        <end position="37"/>
    </location>
</feature>
<reference evidence="7 8" key="1">
    <citation type="submission" date="2022-09" db="EMBL/GenBank/DDBJ databases">
        <authorList>
            <person name="Kop L."/>
        </authorList>
    </citation>
    <scope>NUCLEOTIDE SEQUENCE [LARGE SCALE GENOMIC DNA]</scope>
    <source>
        <strain evidence="7 8">347</strain>
    </source>
</reference>